<reference evidence="1" key="1">
    <citation type="submission" date="2022-11" db="EMBL/GenBank/DDBJ databases">
        <title>Genome Resource of Sclerotinia nivalis Strain SnTB1, a Plant Pathogen Isolated from American Ginseng.</title>
        <authorList>
            <person name="Fan S."/>
        </authorList>
    </citation>
    <scope>NUCLEOTIDE SEQUENCE</scope>
    <source>
        <strain evidence="1">SnTB1</strain>
    </source>
</reference>
<dbReference type="Proteomes" id="UP001152300">
    <property type="component" value="Unassembled WGS sequence"/>
</dbReference>
<keyword evidence="2" id="KW-1185">Reference proteome</keyword>
<dbReference type="AlphaFoldDB" id="A0A9X0DNX2"/>
<dbReference type="EMBL" id="JAPEIS010000002">
    <property type="protein sequence ID" value="KAJ8068597.1"/>
    <property type="molecule type" value="Genomic_DNA"/>
</dbReference>
<comment type="caution">
    <text evidence="1">The sequence shown here is derived from an EMBL/GenBank/DDBJ whole genome shotgun (WGS) entry which is preliminary data.</text>
</comment>
<evidence type="ECO:0000313" key="2">
    <source>
        <dbReference type="Proteomes" id="UP001152300"/>
    </source>
</evidence>
<proteinExistence type="predicted"/>
<gene>
    <name evidence="1" type="ORF">OCU04_002305</name>
</gene>
<sequence>MVEQPALLKTDLNISGGIECIASKSPRDQPEDTYSLLSSAPQAVIVMYLDACLSELPRYLESQKESMITKL</sequence>
<evidence type="ECO:0000313" key="1">
    <source>
        <dbReference type="EMBL" id="KAJ8068597.1"/>
    </source>
</evidence>
<accession>A0A9X0DNX2</accession>
<protein>
    <submittedName>
        <fullName evidence="1">Uncharacterized protein</fullName>
    </submittedName>
</protein>
<organism evidence="1 2">
    <name type="scientific">Sclerotinia nivalis</name>
    <dbReference type="NCBI Taxonomy" id="352851"/>
    <lineage>
        <taxon>Eukaryota</taxon>
        <taxon>Fungi</taxon>
        <taxon>Dikarya</taxon>
        <taxon>Ascomycota</taxon>
        <taxon>Pezizomycotina</taxon>
        <taxon>Leotiomycetes</taxon>
        <taxon>Helotiales</taxon>
        <taxon>Sclerotiniaceae</taxon>
        <taxon>Sclerotinia</taxon>
    </lineage>
</organism>
<name>A0A9X0DNX2_9HELO</name>